<organism evidence="1 2">
    <name type="scientific">Enterococcus phage EFDG1</name>
    <dbReference type="NCBI Taxonomy" id="1597976"/>
    <lineage>
        <taxon>Viruses</taxon>
        <taxon>Duplodnaviria</taxon>
        <taxon>Heunggongvirae</taxon>
        <taxon>Uroviricota</taxon>
        <taxon>Caudoviricetes</taxon>
        <taxon>Herelleviridae</taxon>
        <taxon>Brockvirinae</taxon>
        <taxon>Schiekvirus</taxon>
        <taxon>Schiekvirus EFDG1</taxon>
    </lineage>
</organism>
<accession>A0A0C5K8X4</accession>
<protein>
    <submittedName>
        <fullName evidence="1">Uncharacterized protein</fullName>
    </submittedName>
</protein>
<keyword evidence="2" id="KW-1185">Reference proteome</keyword>
<dbReference type="Proteomes" id="UP000032402">
    <property type="component" value="Segment"/>
</dbReference>
<dbReference type="KEGG" id="vg:26644320"/>
<evidence type="ECO:0000313" key="1">
    <source>
        <dbReference type="EMBL" id="AJP61316.1"/>
    </source>
</evidence>
<proteinExistence type="predicted"/>
<reference evidence="1 2" key="1">
    <citation type="journal article" date="2015" name="Appl. Environ. Microbiol.">
        <title>Targeting Enterococcus faecalis Biofilms with Phage Therapy.</title>
        <authorList>
            <person name="Khalifa L."/>
            <person name="Brosh Y."/>
            <person name="Gelman D."/>
            <person name="Coppenhagen-Glazer S."/>
            <person name="Beyth S."/>
            <person name="Poradosu-Cohen R."/>
            <person name="Que Y.A."/>
            <person name="Beyth N."/>
            <person name="Hazan R."/>
        </authorList>
    </citation>
    <scope>NUCLEOTIDE SEQUENCE [LARGE SCALE GENOMIC DNA]</scope>
</reference>
<sequence>MENVKIAMKAIQEEINETTLIITACKRPPQWFIDHLDRLQKAHLSLQDVARQMPEITESGAN</sequence>
<dbReference type="EMBL" id="KP339049">
    <property type="protein sequence ID" value="AJP61316.1"/>
    <property type="molecule type" value="Genomic_DNA"/>
</dbReference>
<dbReference type="GeneID" id="26644320"/>
<name>A0A0C5K8X4_9CAUD</name>
<evidence type="ECO:0000313" key="2">
    <source>
        <dbReference type="Proteomes" id="UP000032402"/>
    </source>
</evidence>
<dbReference type="RefSeq" id="YP_009218210.1">
    <property type="nucleotide sequence ID" value="NC_029009.1"/>
</dbReference>